<reference evidence="2 3" key="1">
    <citation type="submission" date="2017-07" db="EMBL/GenBank/DDBJ databases">
        <title>Isolation and whole genome analysis of endospore-forming bacteria from heroin.</title>
        <authorList>
            <person name="Kalinowski J."/>
            <person name="Ahrens B."/>
            <person name="Al-Dilaimi A."/>
            <person name="Winkler A."/>
            <person name="Wibberg D."/>
            <person name="Schleenbecker U."/>
            <person name="Ruckert C."/>
            <person name="Wolfel R."/>
            <person name="Grass G."/>
        </authorList>
    </citation>
    <scope>NUCLEOTIDE SEQUENCE [LARGE SCALE GENOMIC DNA]</scope>
    <source>
        <strain evidence="2 3">7509</strain>
    </source>
</reference>
<gene>
    <name evidence="2" type="ORF">CHI12_00810</name>
</gene>
<proteinExistence type="predicted"/>
<accession>A0A268HI42</accession>
<evidence type="ECO:0008006" key="4">
    <source>
        <dbReference type="Google" id="ProtNLM"/>
    </source>
</evidence>
<keyword evidence="1" id="KW-0812">Transmembrane</keyword>
<dbReference type="Pfam" id="PF06338">
    <property type="entry name" value="ComK"/>
    <property type="match status" value="1"/>
</dbReference>
<protein>
    <recommendedName>
        <fullName evidence="4">Competence protein</fullName>
    </recommendedName>
</protein>
<organism evidence="2 3">
    <name type="scientific">Terribacillus saccharophilus</name>
    <dbReference type="NCBI Taxonomy" id="361277"/>
    <lineage>
        <taxon>Bacteria</taxon>
        <taxon>Bacillati</taxon>
        <taxon>Bacillota</taxon>
        <taxon>Bacilli</taxon>
        <taxon>Bacillales</taxon>
        <taxon>Bacillaceae</taxon>
        <taxon>Terribacillus</taxon>
    </lineage>
</organism>
<dbReference type="InterPro" id="IPR010461">
    <property type="entry name" value="ComK"/>
</dbReference>
<keyword evidence="1" id="KW-0472">Membrane</keyword>
<comment type="caution">
    <text evidence="2">The sequence shown here is derived from an EMBL/GenBank/DDBJ whole genome shotgun (WGS) entry which is preliminary data.</text>
</comment>
<dbReference type="AlphaFoldDB" id="A0A268HI42"/>
<evidence type="ECO:0000313" key="3">
    <source>
        <dbReference type="Proteomes" id="UP000216475"/>
    </source>
</evidence>
<evidence type="ECO:0000256" key="1">
    <source>
        <dbReference type="SAM" id="Phobius"/>
    </source>
</evidence>
<sequence length="215" mass="24830">MESLLAKRKSLLQLNKRAKRMLRPFLLFFTSPLHIGVAIYSNIVLYQSILEGEIMQIEKREQYIITRNTIAVFRLHDPVYQSRVLEADKEILVEQSPLSIIDHSCMQYGSSYEGRVHAIGRLLRTDKKVPIPVHPAHGVFMLPTSSPTNTNCVWLSFYHIQSYKEKKSRTQVSFYNGTALFVETSERSFDQQYKRTGTVIALLNNEHFFMGLSLS</sequence>
<keyword evidence="1" id="KW-1133">Transmembrane helix</keyword>
<dbReference type="GO" id="GO:0030420">
    <property type="term" value="P:establishment of competence for transformation"/>
    <property type="evidence" value="ECO:0007669"/>
    <property type="project" value="InterPro"/>
</dbReference>
<name>A0A268HI42_9BACI</name>
<feature type="transmembrane region" description="Helical" evidence="1">
    <location>
        <begin position="21"/>
        <end position="40"/>
    </location>
</feature>
<dbReference type="Proteomes" id="UP000216475">
    <property type="component" value="Unassembled WGS sequence"/>
</dbReference>
<dbReference type="EMBL" id="NPBH01000003">
    <property type="protein sequence ID" value="PAE09529.1"/>
    <property type="molecule type" value="Genomic_DNA"/>
</dbReference>
<evidence type="ECO:0000313" key="2">
    <source>
        <dbReference type="EMBL" id="PAE09529.1"/>
    </source>
</evidence>